<evidence type="ECO:0000313" key="2">
    <source>
        <dbReference type="EMBL" id="EPS95644.1"/>
    </source>
</evidence>
<dbReference type="HOGENOM" id="CLU_2291755_0_0_1"/>
<dbReference type="AlphaFoldDB" id="S8FAM7"/>
<proteinExistence type="predicted"/>
<organism evidence="2 3">
    <name type="scientific">Fomitopsis schrenkii</name>
    <name type="common">Brown rot fungus</name>
    <dbReference type="NCBI Taxonomy" id="2126942"/>
    <lineage>
        <taxon>Eukaryota</taxon>
        <taxon>Fungi</taxon>
        <taxon>Dikarya</taxon>
        <taxon>Basidiomycota</taxon>
        <taxon>Agaricomycotina</taxon>
        <taxon>Agaricomycetes</taxon>
        <taxon>Polyporales</taxon>
        <taxon>Fomitopsis</taxon>
    </lineage>
</organism>
<dbReference type="Proteomes" id="UP000015241">
    <property type="component" value="Unassembled WGS sequence"/>
</dbReference>
<keyword evidence="3" id="KW-1185">Reference proteome</keyword>
<accession>S8FAM7</accession>
<name>S8FAM7_FOMSC</name>
<protein>
    <submittedName>
        <fullName evidence="2">Uncharacterized protein</fullName>
    </submittedName>
</protein>
<evidence type="ECO:0000256" key="1">
    <source>
        <dbReference type="SAM" id="MobiDB-lite"/>
    </source>
</evidence>
<dbReference type="EMBL" id="KE504203">
    <property type="protein sequence ID" value="EPS95644.1"/>
    <property type="molecule type" value="Genomic_DNA"/>
</dbReference>
<gene>
    <name evidence="2" type="ORF">FOMPIDRAFT_1025696</name>
</gene>
<evidence type="ECO:0000313" key="3">
    <source>
        <dbReference type="Proteomes" id="UP000015241"/>
    </source>
</evidence>
<feature type="region of interest" description="Disordered" evidence="1">
    <location>
        <begin position="1"/>
        <end position="24"/>
    </location>
</feature>
<dbReference type="InParanoid" id="S8FAM7"/>
<sequence>MLGCGQGRNVLETRSSSPSQGPRRCSVSVLAGRLSAHASNRTHSLSVSMSACFEEPMMLNARTLFRYLSTLTGFKLFVRITARRQRHLPMLLEDARAACRD</sequence>
<reference evidence="2 3" key="1">
    <citation type="journal article" date="2012" name="Science">
        <title>The Paleozoic origin of enzymatic lignin decomposition reconstructed from 31 fungal genomes.</title>
        <authorList>
            <person name="Floudas D."/>
            <person name="Binder M."/>
            <person name="Riley R."/>
            <person name="Barry K."/>
            <person name="Blanchette R.A."/>
            <person name="Henrissat B."/>
            <person name="Martinez A.T."/>
            <person name="Otillar R."/>
            <person name="Spatafora J.W."/>
            <person name="Yadav J.S."/>
            <person name="Aerts A."/>
            <person name="Benoit I."/>
            <person name="Boyd A."/>
            <person name="Carlson A."/>
            <person name="Copeland A."/>
            <person name="Coutinho P.M."/>
            <person name="de Vries R.P."/>
            <person name="Ferreira P."/>
            <person name="Findley K."/>
            <person name="Foster B."/>
            <person name="Gaskell J."/>
            <person name="Glotzer D."/>
            <person name="Gorecki P."/>
            <person name="Heitman J."/>
            <person name="Hesse C."/>
            <person name="Hori C."/>
            <person name="Igarashi K."/>
            <person name="Jurgens J.A."/>
            <person name="Kallen N."/>
            <person name="Kersten P."/>
            <person name="Kohler A."/>
            <person name="Kuees U."/>
            <person name="Kumar T.K.A."/>
            <person name="Kuo A."/>
            <person name="LaButti K."/>
            <person name="Larrondo L.F."/>
            <person name="Lindquist E."/>
            <person name="Ling A."/>
            <person name="Lombard V."/>
            <person name="Lucas S."/>
            <person name="Lundell T."/>
            <person name="Martin R."/>
            <person name="McLaughlin D.J."/>
            <person name="Morgenstern I."/>
            <person name="Morin E."/>
            <person name="Murat C."/>
            <person name="Nagy L.G."/>
            <person name="Nolan M."/>
            <person name="Ohm R.A."/>
            <person name="Patyshakuliyeva A."/>
            <person name="Rokas A."/>
            <person name="Ruiz-Duenas F.J."/>
            <person name="Sabat G."/>
            <person name="Salamov A."/>
            <person name="Samejima M."/>
            <person name="Schmutz J."/>
            <person name="Slot J.C."/>
            <person name="St John F."/>
            <person name="Stenlid J."/>
            <person name="Sun H."/>
            <person name="Sun S."/>
            <person name="Syed K."/>
            <person name="Tsang A."/>
            <person name="Wiebenga A."/>
            <person name="Young D."/>
            <person name="Pisabarro A."/>
            <person name="Eastwood D.C."/>
            <person name="Martin F."/>
            <person name="Cullen D."/>
            <person name="Grigoriev I.V."/>
            <person name="Hibbett D.S."/>
        </authorList>
    </citation>
    <scope>NUCLEOTIDE SEQUENCE</scope>
    <source>
        <strain evidence="3">FP-58527</strain>
    </source>
</reference>